<sequence length="226" mass="23778">MGTGAGTEARTMAVRSGSGAGNMAVRSGSGAGNMTAGAGTGAGNMAVWSGSGAGNMAVRSGAKQGPWLLGRHWSRNHGLLGAERKPGPWLCKPGNGVWKHGCVGRHWSMEAWTRGPVLEQGPWRHWSRNHDCWARNRNTGPWLCGMVLEHGTMAAGSGAGAGTMAVGRGTLALRLLGVFWRLRGPPNARPDPKKGSENEDWLSGLREKILSHSGNKLQSQGLRATS</sequence>
<evidence type="ECO:0000313" key="3">
    <source>
        <dbReference type="RefSeq" id="XP_010779979.1"/>
    </source>
</evidence>
<dbReference type="GeneID" id="104954551"/>
<evidence type="ECO:0000313" key="2">
    <source>
        <dbReference type="Proteomes" id="UP000504611"/>
    </source>
</evidence>
<accession>A0A6I9NQE3</accession>
<organism evidence="2 3">
    <name type="scientific">Notothenia coriiceps</name>
    <name type="common">black rockcod</name>
    <dbReference type="NCBI Taxonomy" id="8208"/>
    <lineage>
        <taxon>Eukaryota</taxon>
        <taxon>Metazoa</taxon>
        <taxon>Chordata</taxon>
        <taxon>Craniata</taxon>
        <taxon>Vertebrata</taxon>
        <taxon>Euteleostomi</taxon>
        <taxon>Actinopterygii</taxon>
        <taxon>Neopterygii</taxon>
        <taxon>Teleostei</taxon>
        <taxon>Neoteleostei</taxon>
        <taxon>Acanthomorphata</taxon>
        <taxon>Eupercaria</taxon>
        <taxon>Perciformes</taxon>
        <taxon>Notothenioidei</taxon>
        <taxon>Nototheniidae</taxon>
        <taxon>Notothenia</taxon>
    </lineage>
</organism>
<reference evidence="3" key="1">
    <citation type="submission" date="2025-08" db="UniProtKB">
        <authorList>
            <consortium name="RefSeq"/>
        </authorList>
    </citation>
    <scope>IDENTIFICATION</scope>
    <source>
        <tissue evidence="3">Muscle</tissue>
    </source>
</reference>
<name>A0A6I9NQE3_9TELE</name>
<evidence type="ECO:0000256" key="1">
    <source>
        <dbReference type="SAM" id="MobiDB-lite"/>
    </source>
</evidence>
<gene>
    <name evidence="3" type="primary">LOC104954551</name>
</gene>
<dbReference type="AlphaFoldDB" id="A0A6I9NQE3"/>
<proteinExistence type="predicted"/>
<feature type="region of interest" description="Disordered" evidence="1">
    <location>
        <begin position="1"/>
        <end position="21"/>
    </location>
</feature>
<keyword evidence="2" id="KW-1185">Reference proteome</keyword>
<dbReference type="Proteomes" id="UP000504611">
    <property type="component" value="Unplaced"/>
</dbReference>
<dbReference type="KEGG" id="ncc:104954551"/>
<dbReference type="OrthoDB" id="427480at2759"/>
<dbReference type="RefSeq" id="XP_010779979.1">
    <property type="nucleotide sequence ID" value="XM_010781677.1"/>
</dbReference>
<protein>
    <submittedName>
        <fullName evidence="3">Uncharacterized protein</fullName>
    </submittedName>
</protein>